<dbReference type="Pfam" id="PF06169">
    <property type="entry name" value="DUF982"/>
    <property type="match status" value="1"/>
</dbReference>
<keyword evidence="2" id="KW-1185">Reference proteome</keyword>
<gene>
    <name evidence="1" type="ORF">L4923_08785</name>
</gene>
<evidence type="ECO:0000313" key="2">
    <source>
        <dbReference type="Proteomes" id="UP001201701"/>
    </source>
</evidence>
<accession>A0ABS9QE87</accession>
<evidence type="ECO:0000313" key="1">
    <source>
        <dbReference type="EMBL" id="MCG7505116.1"/>
    </source>
</evidence>
<organism evidence="1 2">
    <name type="scientific">Mesorhizobium retamae</name>
    <dbReference type="NCBI Taxonomy" id="2912854"/>
    <lineage>
        <taxon>Bacteria</taxon>
        <taxon>Pseudomonadati</taxon>
        <taxon>Pseudomonadota</taxon>
        <taxon>Alphaproteobacteria</taxon>
        <taxon>Hyphomicrobiales</taxon>
        <taxon>Phyllobacteriaceae</taxon>
        <taxon>Mesorhizobium</taxon>
    </lineage>
</organism>
<name>A0ABS9QE87_9HYPH</name>
<sequence>MTDLRFDNPVSIFMGLGFPRDVENVLEAYDVLLEWNGTRDSEHAAAIASCREAIARKQPAADARTAFERFAHNKGILTEEALDRAALTVAQEWGRLTA</sequence>
<reference evidence="1 2" key="1">
    <citation type="submission" date="2022-02" db="EMBL/GenBank/DDBJ databases">
        <title>Draft genome sequence of Mezorhizobium retamae strain IRAMC:0171 isolated from Retama raetam nodules.</title>
        <authorList>
            <person name="Bengaied R."/>
            <person name="Sbissi I."/>
            <person name="Huber K."/>
            <person name="Ghodbane F."/>
            <person name="Nouioui I."/>
            <person name="Tarhouni M."/>
            <person name="Gtari M."/>
        </authorList>
    </citation>
    <scope>NUCLEOTIDE SEQUENCE [LARGE SCALE GENOMIC DNA]</scope>
    <source>
        <strain evidence="1 2">IRAMC:0171</strain>
    </source>
</reference>
<dbReference type="RefSeq" id="WP_239363752.1">
    <property type="nucleotide sequence ID" value="NZ_JAKREW010000006.1"/>
</dbReference>
<comment type="caution">
    <text evidence="1">The sequence shown here is derived from an EMBL/GenBank/DDBJ whole genome shotgun (WGS) entry which is preliminary data.</text>
</comment>
<dbReference type="EMBL" id="JAKREW010000006">
    <property type="protein sequence ID" value="MCG7505116.1"/>
    <property type="molecule type" value="Genomic_DNA"/>
</dbReference>
<dbReference type="Gene3D" id="6.10.250.730">
    <property type="match status" value="1"/>
</dbReference>
<dbReference type="Proteomes" id="UP001201701">
    <property type="component" value="Unassembled WGS sequence"/>
</dbReference>
<protein>
    <submittedName>
        <fullName evidence="1">DUF982 domain-containing protein</fullName>
    </submittedName>
</protein>
<proteinExistence type="predicted"/>
<dbReference type="InterPro" id="IPR010385">
    <property type="entry name" value="DUF982"/>
</dbReference>